<keyword evidence="2" id="KW-0812">Transmembrane</keyword>
<dbReference type="EMBL" id="JABSTU010000010">
    <property type="protein sequence ID" value="KAH8018631.1"/>
    <property type="molecule type" value="Genomic_DNA"/>
</dbReference>
<proteinExistence type="predicted"/>
<protein>
    <submittedName>
        <fullName evidence="3">Uncharacterized protein</fullName>
    </submittedName>
</protein>
<sequence>MSISGLQPPPPFLSSPGHPDIPWEQWIQAFKNYMVASGAFDLPAIRRKAILLNCLGLEGQRIFQTLTTTDDPCLVPASAAAVWLEVRHNLSFTVDLSSARERDIASEVKNEDPTSARRVHEVPVSHCWPLVQTSRALALGTLGARRSASGPARSDRPRPFQLRPFRTAAGTITVKNLSRQPPQTYSQKWRLSYAVGPIFAKARAARAYAGTRPLLRSGSNGQRIMRFVCALLLALAVATGSARCALLEDKRVDALGVEEKTKPGSDASDHPEKPGPSDCDKNKFREGINNCENGLKPLEKYLSEKKNDDSCKLLKIYLSCIEDFQLFLSCENDPASKKELAKATSIIVKNRLNCTELTFLTANMTTKIPPQNAAGSAGSTAPVNHTTTAATKTPLVTKKCSERKLMRRMVDCLKTMKGNLEPLLDSKKTNQKLICAQTENFKSCVNLALAHTDCNSDEEVLDQTTHFIVHVLYEHRWACKSIQTSDKKCEERSLVLKLNQCVRLLNKTVEPILEDKDNKLNICRASDTFLLCVNEAVSETACREDSEVMFHVSHFAEKILRHHKWSCDQSGAPSNRPRLENLRQKMDFQGSGNLTAVRPLNGMGPTGLVPADNMCNFETVRAAVDTCQQSAYDQIKKKGISQPKHLCMELRIFKDCSIEATKKNGCASDKNAETYVYDRVKDSFYKYLTDCRPLWSAAVPVSTSTLALSLVVLMVLVQQRE</sequence>
<name>A0A9J6D9A2_RHIMP</name>
<gene>
    <name evidence="3" type="ORF">HPB51_009565</name>
</gene>
<evidence type="ECO:0000313" key="3">
    <source>
        <dbReference type="EMBL" id="KAH8018631.1"/>
    </source>
</evidence>
<feature type="transmembrane region" description="Helical" evidence="2">
    <location>
        <begin position="694"/>
        <end position="717"/>
    </location>
</feature>
<reference evidence="3" key="1">
    <citation type="journal article" date="2020" name="Cell">
        <title>Large-Scale Comparative Analyses of Tick Genomes Elucidate Their Genetic Diversity and Vector Capacities.</title>
        <authorList>
            <consortium name="Tick Genome and Microbiome Consortium (TIGMIC)"/>
            <person name="Jia N."/>
            <person name="Wang J."/>
            <person name="Shi W."/>
            <person name="Du L."/>
            <person name="Sun Y."/>
            <person name="Zhan W."/>
            <person name="Jiang J.F."/>
            <person name="Wang Q."/>
            <person name="Zhang B."/>
            <person name="Ji P."/>
            <person name="Bell-Sakyi L."/>
            <person name="Cui X.M."/>
            <person name="Yuan T.T."/>
            <person name="Jiang B.G."/>
            <person name="Yang W.F."/>
            <person name="Lam T.T."/>
            <person name="Chang Q.C."/>
            <person name="Ding S.J."/>
            <person name="Wang X.J."/>
            <person name="Zhu J.G."/>
            <person name="Ruan X.D."/>
            <person name="Zhao L."/>
            <person name="Wei J.T."/>
            <person name="Ye R.Z."/>
            <person name="Que T.C."/>
            <person name="Du C.H."/>
            <person name="Zhou Y.H."/>
            <person name="Cheng J.X."/>
            <person name="Dai P.F."/>
            <person name="Guo W.B."/>
            <person name="Han X.H."/>
            <person name="Huang E.J."/>
            <person name="Li L.F."/>
            <person name="Wei W."/>
            <person name="Gao Y.C."/>
            <person name="Liu J.Z."/>
            <person name="Shao H.Z."/>
            <person name="Wang X."/>
            <person name="Wang C.C."/>
            <person name="Yang T.C."/>
            <person name="Huo Q.B."/>
            <person name="Li W."/>
            <person name="Chen H.Y."/>
            <person name="Chen S.E."/>
            <person name="Zhou L.G."/>
            <person name="Ni X.B."/>
            <person name="Tian J.H."/>
            <person name="Sheng Y."/>
            <person name="Liu T."/>
            <person name="Pan Y.S."/>
            <person name="Xia L.Y."/>
            <person name="Li J."/>
            <person name="Zhao F."/>
            <person name="Cao W.C."/>
        </authorList>
    </citation>
    <scope>NUCLEOTIDE SEQUENCE</scope>
    <source>
        <strain evidence="3">Rmic-2018</strain>
    </source>
</reference>
<organism evidence="3 4">
    <name type="scientific">Rhipicephalus microplus</name>
    <name type="common">Cattle tick</name>
    <name type="synonym">Boophilus microplus</name>
    <dbReference type="NCBI Taxonomy" id="6941"/>
    <lineage>
        <taxon>Eukaryota</taxon>
        <taxon>Metazoa</taxon>
        <taxon>Ecdysozoa</taxon>
        <taxon>Arthropoda</taxon>
        <taxon>Chelicerata</taxon>
        <taxon>Arachnida</taxon>
        <taxon>Acari</taxon>
        <taxon>Parasitiformes</taxon>
        <taxon>Ixodida</taxon>
        <taxon>Ixodoidea</taxon>
        <taxon>Ixodidae</taxon>
        <taxon>Rhipicephalinae</taxon>
        <taxon>Rhipicephalus</taxon>
        <taxon>Boophilus</taxon>
    </lineage>
</organism>
<feature type="region of interest" description="Disordered" evidence="1">
    <location>
        <begin position="257"/>
        <end position="282"/>
    </location>
</feature>
<dbReference type="VEuPathDB" id="VectorBase:LOC119176807"/>
<keyword evidence="2" id="KW-1133">Transmembrane helix</keyword>
<keyword evidence="4" id="KW-1185">Reference proteome</keyword>
<evidence type="ECO:0000256" key="1">
    <source>
        <dbReference type="SAM" id="MobiDB-lite"/>
    </source>
</evidence>
<reference evidence="3" key="2">
    <citation type="submission" date="2021-09" db="EMBL/GenBank/DDBJ databases">
        <authorList>
            <person name="Jia N."/>
            <person name="Wang J."/>
            <person name="Shi W."/>
            <person name="Du L."/>
            <person name="Sun Y."/>
            <person name="Zhan W."/>
            <person name="Jiang J."/>
            <person name="Wang Q."/>
            <person name="Zhang B."/>
            <person name="Ji P."/>
            <person name="Sakyi L.B."/>
            <person name="Cui X."/>
            <person name="Yuan T."/>
            <person name="Jiang B."/>
            <person name="Yang W."/>
            <person name="Lam T.T.-Y."/>
            <person name="Chang Q."/>
            <person name="Ding S."/>
            <person name="Wang X."/>
            <person name="Zhu J."/>
            <person name="Ruan X."/>
            <person name="Zhao L."/>
            <person name="Wei J."/>
            <person name="Que T."/>
            <person name="Du C."/>
            <person name="Cheng J."/>
            <person name="Dai P."/>
            <person name="Han X."/>
            <person name="Huang E."/>
            <person name="Gao Y."/>
            <person name="Liu J."/>
            <person name="Shao H."/>
            <person name="Ye R."/>
            <person name="Li L."/>
            <person name="Wei W."/>
            <person name="Wang X."/>
            <person name="Wang C."/>
            <person name="Huo Q."/>
            <person name="Li W."/>
            <person name="Guo W."/>
            <person name="Chen H."/>
            <person name="Chen S."/>
            <person name="Zhou L."/>
            <person name="Zhou L."/>
            <person name="Ni X."/>
            <person name="Tian J."/>
            <person name="Zhou Y."/>
            <person name="Sheng Y."/>
            <person name="Liu T."/>
            <person name="Pan Y."/>
            <person name="Xia L."/>
            <person name="Li J."/>
            <person name="Zhao F."/>
            <person name="Cao W."/>
        </authorList>
    </citation>
    <scope>NUCLEOTIDE SEQUENCE</scope>
    <source>
        <strain evidence="3">Rmic-2018</strain>
        <tissue evidence="3">Larvae</tissue>
    </source>
</reference>
<accession>A0A9J6D9A2</accession>
<comment type="caution">
    <text evidence="3">The sequence shown here is derived from an EMBL/GenBank/DDBJ whole genome shotgun (WGS) entry which is preliminary data.</text>
</comment>
<keyword evidence="2" id="KW-0472">Membrane</keyword>
<evidence type="ECO:0000256" key="2">
    <source>
        <dbReference type="SAM" id="Phobius"/>
    </source>
</evidence>
<dbReference type="Proteomes" id="UP000821866">
    <property type="component" value="Chromosome 8"/>
</dbReference>
<evidence type="ECO:0000313" key="4">
    <source>
        <dbReference type="Proteomes" id="UP000821866"/>
    </source>
</evidence>
<dbReference type="AlphaFoldDB" id="A0A9J6D9A2"/>